<evidence type="ECO:0000313" key="1">
    <source>
        <dbReference type="EMBL" id="TCL41005.1"/>
    </source>
</evidence>
<dbReference type="AlphaFoldDB" id="A0A9X8Y748"/>
<dbReference type="EMBL" id="SLUK01000016">
    <property type="protein sequence ID" value="TCL41005.1"/>
    <property type="molecule type" value="Genomic_DNA"/>
</dbReference>
<protein>
    <submittedName>
        <fullName evidence="1">Uncharacterized protein</fullName>
    </submittedName>
</protein>
<dbReference type="RefSeq" id="WP_132085275.1">
    <property type="nucleotide sequence ID" value="NZ_SLUK01000016.1"/>
</dbReference>
<sequence>MTKKRMTALMLLLALTAVFLFVLRPFGRRPFAHLKEGDILSASFFVSPPGETLPLTDPAQLDELAEILRGLVVYRKDDSGRDYAGQLVEVTFTLRDGSTHTAGAYNPFLYLDGVCHRTKYRPCEALNAFGNRLLREQ</sequence>
<evidence type="ECO:0000313" key="2">
    <source>
        <dbReference type="Proteomes" id="UP000294682"/>
    </source>
</evidence>
<gene>
    <name evidence="1" type="ORF">EDD78_1163</name>
</gene>
<dbReference type="Proteomes" id="UP000294682">
    <property type="component" value="Unassembled WGS sequence"/>
</dbReference>
<accession>A0A9X8Y748</accession>
<proteinExistence type="predicted"/>
<keyword evidence="2" id="KW-1185">Reference proteome</keyword>
<comment type="caution">
    <text evidence="1">The sequence shown here is derived from an EMBL/GenBank/DDBJ whole genome shotgun (WGS) entry which is preliminary data.</text>
</comment>
<organism evidence="1 2">
    <name type="scientific">Harryflintia acetispora</name>
    <dbReference type="NCBI Taxonomy" id="1849041"/>
    <lineage>
        <taxon>Bacteria</taxon>
        <taxon>Bacillati</taxon>
        <taxon>Bacillota</taxon>
        <taxon>Clostridia</taxon>
        <taxon>Eubacteriales</taxon>
        <taxon>Oscillospiraceae</taxon>
        <taxon>Harryflintia</taxon>
    </lineage>
</organism>
<reference evidence="1 2" key="1">
    <citation type="submission" date="2019-03" db="EMBL/GenBank/DDBJ databases">
        <title>Genomic Encyclopedia of Type Strains, Phase IV (KMG-IV): sequencing the most valuable type-strain genomes for metagenomic binning, comparative biology and taxonomic classification.</title>
        <authorList>
            <person name="Goeker M."/>
        </authorList>
    </citation>
    <scope>NUCLEOTIDE SEQUENCE [LARGE SCALE GENOMIC DNA]</scope>
    <source>
        <strain evidence="1 2">DSM 100433</strain>
    </source>
</reference>
<name>A0A9X8Y748_9FIRM</name>